<keyword evidence="5" id="KW-1185">Reference proteome</keyword>
<evidence type="ECO:0000256" key="1">
    <source>
        <dbReference type="ARBA" id="ARBA00006484"/>
    </source>
</evidence>
<proteinExistence type="inferred from homology"/>
<dbReference type="RefSeq" id="WP_119035651.1">
    <property type="nucleotide sequence ID" value="NZ_QXDC01000003.1"/>
</dbReference>
<dbReference type="PRINTS" id="PR00081">
    <property type="entry name" value="GDHRDH"/>
</dbReference>
<dbReference type="OrthoDB" id="9793825at2"/>
<dbReference type="InterPro" id="IPR002347">
    <property type="entry name" value="SDR_fam"/>
</dbReference>
<dbReference type="PANTHER" id="PTHR43391">
    <property type="entry name" value="RETINOL DEHYDROGENASE-RELATED"/>
    <property type="match status" value="1"/>
</dbReference>
<dbReference type="SUPFAM" id="SSF51735">
    <property type="entry name" value="NAD(P)-binding Rossmann-fold domains"/>
    <property type="match status" value="1"/>
</dbReference>
<dbReference type="Gene3D" id="3.40.50.720">
    <property type="entry name" value="NAD(P)-binding Rossmann-like Domain"/>
    <property type="match status" value="1"/>
</dbReference>
<dbReference type="PRINTS" id="PR00080">
    <property type="entry name" value="SDRFAMILY"/>
</dbReference>
<reference evidence="4 5" key="1">
    <citation type="submission" date="2018-08" db="EMBL/GenBank/DDBJ databases">
        <title>Genomic Encyclopedia of Type Strains, Phase IV (KMG-IV): sequencing the most valuable type-strain genomes for metagenomic binning, comparative biology and taxonomic classification.</title>
        <authorList>
            <person name="Goeker M."/>
        </authorList>
    </citation>
    <scope>NUCLEOTIDE SEQUENCE [LARGE SCALE GENOMIC DNA]</scope>
    <source>
        <strain evidence="4 5">DSM 25527</strain>
    </source>
</reference>
<dbReference type="Pfam" id="PF00106">
    <property type="entry name" value="adh_short"/>
    <property type="match status" value="1"/>
</dbReference>
<name>A0A397P2S0_9SPHN</name>
<protein>
    <submittedName>
        <fullName evidence="4">NADP-dependent 3-hydroxy acid dehydrogenase YdfG</fullName>
    </submittedName>
</protein>
<dbReference type="PANTHER" id="PTHR43391:SF82">
    <property type="entry name" value="OXIDOREDUCTASE SADH-RELATED"/>
    <property type="match status" value="1"/>
</dbReference>
<evidence type="ECO:0000256" key="2">
    <source>
        <dbReference type="ARBA" id="ARBA00023002"/>
    </source>
</evidence>
<dbReference type="EMBL" id="QXDC01000003">
    <property type="protein sequence ID" value="RIA43850.1"/>
    <property type="molecule type" value="Genomic_DNA"/>
</dbReference>
<dbReference type="GO" id="GO:0016491">
    <property type="term" value="F:oxidoreductase activity"/>
    <property type="evidence" value="ECO:0007669"/>
    <property type="project" value="UniProtKB-KW"/>
</dbReference>
<dbReference type="AlphaFoldDB" id="A0A397P2S0"/>
<evidence type="ECO:0000256" key="3">
    <source>
        <dbReference type="RuleBase" id="RU000363"/>
    </source>
</evidence>
<keyword evidence="2" id="KW-0560">Oxidoreductase</keyword>
<comment type="similarity">
    <text evidence="1 3">Belongs to the short-chain dehydrogenases/reductases (SDR) family.</text>
</comment>
<organism evidence="4 5">
    <name type="scientific">Hephaestia caeni</name>
    <dbReference type="NCBI Taxonomy" id="645617"/>
    <lineage>
        <taxon>Bacteria</taxon>
        <taxon>Pseudomonadati</taxon>
        <taxon>Pseudomonadota</taxon>
        <taxon>Alphaproteobacteria</taxon>
        <taxon>Sphingomonadales</taxon>
        <taxon>Sphingomonadaceae</taxon>
        <taxon>Hephaestia</taxon>
    </lineage>
</organism>
<comment type="caution">
    <text evidence="4">The sequence shown here is derived from an EMBL/GenBank/DDBJ whole genome shotgun (WGS) entry which is preliminary data.</text>
</comment>
<gene>
    <name evidence="4" type="ORF">DFR49_2080</name>
</gene>
<evidence type="ECO:0000313" key="5">
    <source>
        <dbReference type="Proteomes" id="UP000266568"/>
    </source>
</evidence>
<dbReference type="Proteomes" id="UP000266568">
    <property type="component" value="Unassembled WGS sequence"/>
</dbReference>
<sequence length="257" mass="26764">MKAIFITGGASGIGRAVAQRFAAEGWRIGVADVDAAGLAETVAMLPDGADSYTMDVRDRNAWGRSLDDFTRQAGRLDVLFNNAGIGVGGPLAEADFADLDRLVAINFTGVLNGARIGHAYLAATPGSCLLNTASASAIYGSAGLATYSATKFAVRALSEALDGEWAAAGIKVRDIVPGFIETPLLDGGVAGSNHTIRDTVKEAGLELTPVEAVADAAWAAVHGDRVHTYVGPTAKRMAFAARWMPGKLRTMMRRGLS</sequence>
<dbReference type="InterPro" id="IPR036291">
    <property type="entry name" value="NAD(P)-bd_dom_sf"/>
</dbReference>
<dbReference type="NCBIfam" id="NF006123">
    <property type="entry name" value="PRK08267.1"/>
    <property type="match status" value="1"/>
</dbReference>
<accession>A0A397P2S0</accession>
<evidence type="ECO:0000313" key="4">
    <source>
        <dbReference type="EMBL" id="RIA43850.1"/>
    </source>
</evidence>